<dbReference type="RefSeq" id="WP_143947129.1">
    <property type="nucleotide sequence ID" value="NZ_BAABMB010000004.1"/>
</dbReference>
<dbReference type="AlphaFoldDB" id="A0A556AXF1"/>
<feature type="domain" description="Acyclic terpene utilisation N-terminal" evidence="1">
    <location>
        <begin position="52"/>
        <end position="399"/>
    </location>
</feature>
<reference evidence="2 3" key="1">
    <citation type="submission" date="2019-07" db="EMBL/GenBank/DDBJ databases">
        <title>Qingshengfaniella alkalisoli gen. nov., sp. nov., isolated from saline soil.</title>
        <authorList>
            <person name="Xu L."/>
            <person name="Huang X.-X."/>
            <person name="Sun J.-Q."/>
        </authorList>
    </citation>
    <scope>NUCLEOTIDE SEQUENCE [LARGE SCALE GENOMIC DNA]</scope>
    <source>
        <strain evidence="2 3">DSM 27279</strain>
    </source>
</reference>
<dbReference type="Proteomes" id="UP000318405">
    <property type="component" value="Unassembled WGS sequence"/>
</dbReference>
<keyword evidence="3" id="KW-1185">Reference proteome</keyword>
<organism evidence="2 3">
    <name type="scientific">Verticiella sediminum</name>
    <dbReference type="NCBI Taxonomy" id="1247510"/>
    <lineage>
        <taxon>Bacteria</taxon>
        <taxon>Pseudomonadati</taxon>
        <taxon>Pseudomonadota</taxon>
        <taxon>Betaproteobacteria</taxon>
        <taxon>Burkholderiales</taxon>
        <taxon>Alcaligenaceae</taxon>
        <taxon>Verticiella</taxon>
    </lineage>
</organism>
<evidence type="ECO:0000313" key="2">
    <source>
        <dbReference type="EMBL" id="TSH97604.1"/>
    </source>
</evidence>
<comment type="caution">
    <text evidence="2">The sequence shown here is derived from an EMBL/GenBank/DDBJ whole genome shotgun (WGS) entry which is preliminary data.</text>
</comment>
<dbReference type="InterPro" id="IPR010839">
    <property type="entry name" value="AtuA_N"/>
</dbReference>
<sequence>MDEIRFIAASGGLGARAIDEKYLDEALAHRPHFIAADAGTTDAGPFSLGKGEAAYSRAAVRRDLSTMLRAGLKANIPVLIGSAGTAGGDPHLDEVLDIARDICASEGWRVRTAVIRAEQAPDYLLGLYRSGRIRALEPAPDITERTFTHSSRIVGMMGVEPLQDALAGGAQLILAGRCSDPALYAAMPVAAGFPAGLAWHVGKAIECGTMVCETSGNGVILGRICQDHGIIQPIGKGLRCTPQSVAAHSLYENSDPYLHKECSGTLDLTHARFEAMEDGTSVRITGSAFLPADTYTVKLEGAELCGYQSIIIGGIRDPFIIADLDAWLAGVRERIEKSIGEVMAGKLGPDDYVLNFHVYGKGAVMGALEPQAGAIPHEVGIVFEATAPTQELATQIAKMSRQPLLHFPIEKWKGSITGFACLHNPAYLERGPVYRFNLNHVAVPDSYRDMFRTEHLILE</sequence>
<evidence type="ECO:0000313" key="3">
    <source>
        <dbReference type="Proteomes" id="UP000318405"/>
    </source>
</evidence>
<proteinExistence type="predicted"/>
<dbReference type="EMBL" id="VLTJ01000008">
    <property type="protein sequence ID" value="TSH97604.1"/>
    <property type="molecule type" value="Genomic_DNA"/>
</dbReference>
<gene>
    <name evidence="2" type="ORF">FOZ76_05470</name>
</gene>
<accession>A0A556AXF1</accession>
<dbReference type="OrthoDB" id="9763456at2"/>
<dbReference type="Pfam" id="PF07287">
    <property type="entry name" value="AtuA"/>
    <property type="match status" value="1"/>
</dbReference>
<name>A0A556AXF1_9BURK</name>
<evidence type="ECO:0000259" key="1">
    <source>
        <dbReference type="Pfam" id="PF07287"/>
    </source>
</evidence>
<protein>
    <submittedName>
        <fullName evidence="2">DUF1446 domain-containing protein</fullName>
    </submittedName>
</protein>